<accession>A0ABW3WK35</accession>
<evidence type="ECO:0008006" key="3">
    <source>
        <dbReference type="Google" id="ProtNLM"/>
    </source>
</evidence>
<reference evidence="2" key="1">
    <citation type="journal article" date="2019" name="Int. J. Syst. Evol. Microbiol.">
        <title>The Global Catalogue of Microorganisms (GCM) 10K type strain sequencing project: providing services to taxonomists for standard genome sequencing and annotation.</title>
        <authorList>
            <consortium name="The Broad Institute Genomics Platform"/>
            <consortium name="The Broad Institute Genome Sequencing Center for Infectious Disease"/>
            <person name="Wu L."/>
            <person name="Ma J."/>
        </authorList>
    </citation>
    <scope>NUCLEOTIDE SEQUENCE [LARGE SCALE GENOMIC DNA]</scope>
    <source>
        <strain evidence="2">CCUG 48884</strain>
    </source>
</reference>
<sequence length="469" mass="50508">MAATLDFTPAGVLAGGGNPVAGLEAATATLRALYKPGSPRAEAAGFSVASAFDDALRTAIERAAPLSVARGVERDPSRGANWWGRWLAGVRDASMAVCDAYWCISPEALAAAGNGTVRLRLAGSLVEAIKWSACDRFSPDEVLWQRLSGLLVETVSADAGLIVGDVPGVAREFLRAVAYHSVGLDQLELDRALAMVHLVDTCVPFLSLGSAVSGAPQYVIDLGAGGAPQRRYSTGAVSQLCFAPWGADELLIGFERQLAEGNVPLVFGKLPRELMLETVRRLRNQWSRTPPVRLRKRYAQDATVEITRGLMELRQVLAGEVRQLARVWRVCDLSRSGLQIRAASDPSGAWPDVGELLGVRFTDGEGWQLAVVRRLQMWPDHARLGLELVSRHPVLVVLDDGRLSIEALLCDQPARGEAVRLLLGPEEAVGTETVFMKHGGGVLKLRLLGEQPSPFGDARGYRLQVFQVG</sequence>
<comment type="caution">
    <text evidence="1">The sequence shown here is derived from an EMBL/GenBank/DDBJ whole genome shotgun (WGS) entry which is preliminary data.</text>
</comment>
<dbReference type="Proteomes" id="UP001597158">
    <property type="component" value="Unassembled WGS sequence"/>
</dbReference>
<proteinExistence type="predicted"/>
<dbReference type="RefSeq" id="WP_277834870.1">
    <property type="nucleotide sequence ID" value="NZ_JARQZE010000017.1"/>
</dbReference>
<protein>
    <recommendedName>
        <fullName evidence="3">PilZ domain-containing protein</fullName>
    </recommendedName>
</protein>
<evidence type="ECO:0000313" key="2">
    <source>
        <dbReference type="Proteomes" id="UP001597158"/>
    </source>
</evidence>
<evidence type="ECO:0000313" key="1">
    <source>
        <dbReference type="EMBL" id="MFD1265342.1"/>
    </source>
</evidence>
<gene>
    <name evidence="1" type="ORF">ACFQ4M_17360</name>
</gene>
<dbReference type="EMBL" id="JBHTMC010000033">
    <property type="protein sequence ID" value="MFD1265342.1"/>
    <property type="molecule type" value="Genomic_DNA"/>
</dbReference>
<name>A0ABW3WK35_9RHOO</name>
<keyword evidence="2" id="KW-1185">Reference proteome</keyword>
<organism evidence="1 2">
    <name type="scientific">Thauera mechernichensis</name>
    <dbReference type="NCBI Taxonomy" id="82788"/>
    <lineage>
        <taxon>Bacteria</taxon>
        <taxon>Pseudomonadati</taxon>
        <taxon>Pseudomonadota</taxon>
        <taxon>Betaproteobacteria</taxon>
        <taxon>Rhodocyclales</taxon>
        <taxon>Zoogloeaceae</taxon>
        <taxon>Thauera</taxon>
    </lineage>
</organism>